<name>K7A4G7_9ALTE</name>
<reference evidence="2" key="1">
    <citation type="journal article" date="2014" name="Environ. Microbiol.">
        <title>Comparative genomics of the marine bacterial genus Glaciecola reveals the high degree of genomic diversity and genomic characteristic for cold adaptation.</title>
        <authorList>
            <person name="Qin Q.L."/>
            <person name="Xie B.B."/>
            <person name="Yu Y."/>
            <person name="Shu Y.L."/>
            <person name="Rong J.C."/>
            <person name="Zhang Y.J."/>
            <person name="Zhao D.L."/>
            <person name="Chen X.L."/>
            <person name="Zhang X.Y."/>
            <person name="Chen B."/>
            <person name="Zhou B.C."/>
            <person name="Zhang Y.Z."/>
        </authorList>
    </citation>
    <scope>NUCLEOTIDE SEQUENCE [LARGE SCALE GENOMIC DNA]</scope>
    <source>
        <strain evidence="2">ACAM 615</strain>
    </source>
</reference>
<comment type="caution">
    <text evidence="1">The sequence shown here is derived from an EMBL/GenBank/DDBJ whole genome shotgun (WGS) entry which is preliminary data.</text>
</comment>
<evidence type="ECO:0000313" key="1">
    <source>
        <dbReference type="EMBL" id="GAC30365.1"/>
    </source>
</evidence>
<protein>
    <submittedName>
        <fullName evidence="1">Uncharacterized protein</fullName>
    </submittedName>
</protein>
<dbReference type="EMBL" id="BAEQ01000055">
    <property type="protein sequence ID" value="GAC30365.1"/>
    <property type="molecule type" value="Genomic_DNA"/>
</dbReference>
<proteinExistence type="predicted"/>
<dbReference type="STRING" id="1121922.GCA_000428905_00871"/>
<gene>
    <name evidence="1" type="ORF">GPAL_3517</name>
</gene>
<dbReference type="RefSeq" id="WP_006014333.1">
    <property type="nucleotide sequence ID" value="NZ_BAEQ01000055.1"/>
</dbReference>
<dbReference type="Proteomes" id="UP000006251">
    <property type="component" value="Unassembled WGS sequence"/>
</dbReference>
<sequence length="53" mass="6102">MSWQNLLVVTKSVIFIGFKRDNIKIKLKILIQSKKGEDILLCGIKREQNDGTQ</sequence>
<dbReference type="AlphaFoldDB" id="K7A4G7"/>
<keyword evidence="2" id="KW-1185">Reference proteome</keyword>
<evidence type="ECO:0000313" key="2">
    <source>
        <dbReference type="Proteomes" id="UP000006251"/>
    </source>
</evidence>
<accession>K7A4G7</accession>
<organism evidence="1 2">
    <name type="scientific">Brumicola pallidula DSM 14239 = ACAM 615</name>
    <dbReference type="NCBI Taxonomy" id="1121922"/>
    <lineage>
        <taxon>Bacteria</taxon>
        <taxon>Pseudomonadati</taxon>
        <taxon>Pseudomonadota</taxon>
        <taxon>Gammaproteobacteria</taxon>
        <taxon>Alteromonadales</taxon>
        <taxon>Alteromonadaceae</taxon>
        <taxon>Brumicola</taxon>
    </lineage>
</organism>